<evidence type="ECO:0000256" key="1">
    <source>
        <dbReference type="SAM" id="MobiDB-lite"/>
    </source>
</evidence>
<proteinExistence type="predicted"/>
<organism evidence="2 3">
    <name type="scientific">Mucuna pruriens</name>
    <name type="common">Velvet bean</name>
    <name type="synonym">Dolichos pruriens</name>
    <dbReference type="NCBI Taxonomy" id="157652"/>
    <lineage>
        <taxon>Eukaryota</taxon>
        <taxon>Viridiplantae</taxon>
        <taxon>Streptophyta</taxon>
        <taxon>Embryophyta</taxon>
        <taxon>Tracheophyta</taxon>
        <taxon>Spermatophyta</taxon>
        <taxon>Magnoliopsida</taxon>
        <taxon>eudicotyledons</taxon>
        <taxon>Gunneridae</taxon>
        <taxon>Pentapetalae</taxon>
        <taxon>rosids</taxon>
        <taxon>fabids</taxon>
        <taxon>Fabales</taxon>
        <taxon>Fabaceae</taxon>
        <taxon>Papilionoideae</taxon>
        <taxon>50 kb inversion clade</taxon>
        <taxon>NPAAA clade</taxon>
        <taxon>indigoferoid/millettioid clade</taxon>
        <taxon>Phaseoleae</taxon>
        <taxon>Mucuna</taxon>
    </lineage>
</organism>
<dbReference type="OrthoDB" id="1915803at2759"/>
<evidence type="ECO:0000313" key="3">
    <source>
        <dbReference type="Proteomes" id="UP000257109"/>
    </source>
</evidence>
<dbReference type="Proteomes" id="UP000257109">
    <property type="component" value="Unassembled WGS sequence"/>
</dbReference>
<feature type="non-terminal residue" evidence="2">
    <location>
        <position position="1"/>
    </location>
</feature>
<comment type="caution">
    <text evidence="2">The sequence shown here is derived from an EMBL/GenBank/DDBJ whole genome shotgun (WGS) entry which is preliminary data.</text>
</comment>
<dbReference type="EMBL" id="QJKJ01007402">
    <property type="protein sequence ID" value="RDX83272.1"/>
    <property type="molecule type" value="Genomic_DNA"/>
</dbReference>
<name>A0A371FY93_MUCPR</name>
<sequence>MSFFAEIFVTTIESPTLALAPTPALAPAPASQTSEDGTIEGSLRPEDKMVHVDPCMKLQNVVLVARIDAQTHNIRSRVCSFAKSVVPSACVCHPELTATRRYAHATTIGRPNGEDPYALEC</sequence>
<protein>
    <submittedName>
        <fullName evidence="2">Uncharacterized protein</fullName>
    </submittedName>
</protein>
<evidence type="ECO:0000313" key="2">
    <source>
        <dbReference type="EMBL" id="RDX83272.1"/>
    </source>
</evidence>
<dbReference type="AlphaFoldDB" id="A0A371FY93"/>
<keyword evidence="3" id="KW-1185">Reference proteome</keyword>
<accession>A0A371FY93</accession>
<reference evidence="2" key="1">
    <citation type="submission" date="2018-05" db="EMBL/GenBank/DDBJ databases">
        <title>Draft genome of Mucuna pruriens seed.</title>
        <authorList>
            <person name="Nnadi N.E."/>
            <person name="Vos R."/>
            <person name="Hasami M.H."/>
            <person name="Devisetty U.K."/>
            <person name="Aguiy J.C."/>
        </authorList>
    </citation>
    <scope>NUCLEOTIDE SEQUENCE [LARGE SCALE GENOMIC DNA]</scope>
    <source>
        <strain evidence="2">JCA_2017</strain>
    </source>
</reference>
<gene>
    <name evidence="2" type="ORF">CR513_35827</name>
</gene>
<feature type="region of interest" description="Disordered" evidence="1">
    <location>
        <begin position="22"/>
        <end position="41"/>
    </location>
</feature>